<reference evidence="3 4" key="1">
    <citation type="submission" date="2017-08" db="EMBL/GenBank/DDBJ databases">
        <title>WGS of Clinical strains of the CDC Group NO-1 linked to zoonotic infections in humans.</title>
        <authorList>
            <person name="Bernier A.-M."/>
            <person name="Bernard K."/>
        </authorList>
    </citation>
    <scope>NUCLEOTIDE SEQUENCE [LARGE SCALE GENOMIC DNA]</scope>
    <source>
        <strain evidence="3 4">NML03-0146</strain>
    </source>
</reference>
<proteinExistence type="inferred from homology"/>
<comment type="caution">
    <text evidence="3">The sequence shown here is derived from an EMBL/GenBank/DDBJ whole genome shotgun (WGS) entry which is preliminary data.</text>
</comment>
<dbReference type="GO" id="GO:0006355">
    <property type="term" value="P:regulation of DNA-templated transcription"/>
    <property type="evidence" value="ECO:0007669"/>
    <property type="project" value="InterPro"/>
</dbReference>
<organism evidence="3 4">
    <name type="scientific">Vandammella animalimorsus</name>
    <dbReference type="NCBI Taxonomy" id="2029117"/>
    <lineage>
        <taxon>Bacteria</taxon>
        <taxon>Pseudomonadati</taxon>
        <taxon>Pseudomonadota</taxon>
        <taxon>Betaproteobacteria</taxon>
        <taxon>Burkholderiales</taxon>
        <taxon>Comamonadaceae</taxon>
        <taxon>Vandammella</taxon>
    </lineage>
</organism>
<sequence>MPINVALGNHFEAFIRDQVQSGRFNNISEVVQAGLRLLQEQEVRRQLELQALREEIAAGHASGTAQCADAVFERLETKYASQADR</sequence>
<accession>A0A2A2A5M3</accession>
<evidence type="ECO:0000256" key="2">
    <source>
        <dbReference type="ARBA" id="ARBA00022649"/>
    </source>
</evidence>
<gene>
    <name evidence="3" type="ORF">CK620_11550</name>
</gene>
<evidence type="ECO:0000313" key="3">
    <source>
        <dbReference type="EMBL" id="PAT33785.1"/>
    </source>
</evidence>
<dbReference type="PANTHER" id="PTHR36582">
    <property type="entry name" value="ANTITOXIN PARD"/>
    <property type="match status" value="1"/>
</dbReference>
<dbReference type="Proteomes" id="UP000217999">
    <property type="component" value="Unassembled WGS sequence"/>
</dbReference>
<dbReference type="InterPro" id="IPR010985">
    <property type="entry name" value="Ribbon_hlx_hlx"/>
</dbReference>
<dbReference type="RefSeq" id="WP_095550419.1">
    <property type="nucleotide sequence ID" value="NZ_NSJF01000006.1"/>
</dbReference>
<comment type="similarity">
    <text evidence="1">Belongs to the ParD antitoxin family.</text>
</comment>
<keyword evidence="2" id="KW-1277">Toxin-antitoxin system</keyword>
<evidence type="ECO:0000313" key="4">
    <source>
        <dbReference type="Proteomes" id="UP000217999"/>
    </source>
</evidence>
<evidence type="ECO:0000256" key="1">
    <source>
        <dbReference type="ARBA" id="ARBA00008580"/>
    </source>
</evidence>
<name>A0A2A2A5M3_9BURK</name>
<dbReference type="EMBL" id="NSJF01000006">
    <property type="protein sequence ID" value="PAT33785.1"/>
    <property type="molecule type" value="Genomic_DNA"/>
</dbReference>
<dbReference type="SUPFAM" id="SSF47598">
    <property type="entry name" value="Ribbon-helix-helix"/>
    <property type="match status" value="1"/>
</dbReference>
<dbReference type="Gene3D" id="6.10.10.120">
    <property type="entry name" value="Antitoxin ParD1-like"/>
    <property type="match status" value="1"/>
</dbReference>
<dbReference type="AlphaFoldDB" id="A0A2A2A5M3"/>
<dbReference type="PANTHER" id="PTHR36582:SF2">
    <property type="entry name" value="ANTITOXIN PARD"/>
    <property type="match status" value="1"/>
</dbReference>
<dbReference type="InterPro" id="IPR022789">
    <property type="entry name" value="ParD"/>
</dbReference>
<dbReference type="NCBIfam" id="TIGR02606">
    <property type="entry name" value="antidote_CC2985"/>
    <property type="match status" value="1"/>
</dbReference>
<dbReference type="InterPro" id="IPR038296">
    <property type="entry name" value="ParD_sf"/>
</dbReference>
<protein>
    <submittedName>
        <fullName evidence="3">Type II toxin-antitoxin system ParD family antitoxin</fullName>
    </submittedName>
</protein>
<dbReference type="Pfam" id="PF03693">
    <property type="entry name" value="ParD_antitoxin"/>
    <property type="match status" value="1"/>
</dbReference>